<evidence type="ECO:0000313" key="1">
    <source>
        <dbReference type="EMBL" id="SEM38574.1"/>
    </source>
</evidence>
<sequence length="404" mass="47034">MNNDVLPGLLKEIQEKFEAEFGKSKVVEDAFKKLKAKKATYSTANNFAIEVGEMLVRVLKSVVTADRLPDGKMYYNIAKRLLEPVLVNSYKVVADYAVKVQSDLNKKAKIGLNAKKPVLIQDRIDGFIDRLSSEDDFNKVKWILDEPVVNFTQAVIDDTIKINAEFQYSAGLNPTIERRTFGRCCEWCENLSGTYNYPHVPEDFYHRHQRCRCTIEYDPKTGRRQNSWSKKWYRSDRSELERRRKMNIDIRDNNRKSDILEYRKIVDVLGVEKSPISLAEFQDLKYNDVERYKELKDRVVWSEAKFPSEKSLNGHFEKHAKEFVQNMTKEDYQKAAASLLSQPVDDATVGYETEEGRRVRYDKKNNIMAIGNVTAGGKIRINTMLRPEKGEEYYNENYDRDHNG</sequence>
<evidence type="ECO:0000313" key="2">
    <source>
        <dbReference type="Proteomes" id="UP000182089"/>
    </source>
</evidence>
<protein>
    <recommendedName>
        <fullName evidence="3">Gp35</fullName>
    </recommendedName>
</protein>
<dbReference type="EMBL" id="FOCC01000002">
    <property type="protein sequence ID" value="SEM38574.1"/>
    <property type="molecule type" value="Genomic_DNA"/>
</dbReference>
<proteinExistence type="predicted"/>
<dbReference type="Proteomes" id="UP000182089">
    <property type="component" value="Unassembled WGS sequence"/>
</dbReference>
<gene>
    <name evidence="1" type="ORF">SAMN05216431_10218</name>
</gene>
<accession>A0ABY1A9E2</accession>
<organism evidence="1 2">
    <name type="scientific">Ligilactobacillus ruminis</name>
    <dbReference type="NCBI Taxonomy" id="1623"/>
    <lineage>
        <taxon>Bacteria</taxon>
        <taxon>Bacillati</taxon>
        <taxon>Bacillota</taxon>
        <taxon>Bacilli</taxon>
        <taxon>Lactobacillales</taxon>
        <taxon>Lactobacillaceae</taxon>
        <taxon>Ligilactobacillus</taxon>
    </lineage>
</organism>
<comment type="caution">
    <text evidence="1">The sequence shown here is derived from an EMBL/GenBank/DDBJ whole genome shotgun (WGS) entry which is preliminary data.</text>
</comment>
<reference evidence="1 2" key="1">
    <citation type="submission" date="2016-10" db="EMBL/GenBank/DDBJ databases">
        <authorList>
            <person name="Varghese N."/>
            <person name="Submissions S."/>
        </authorList>
    </citation>
    <scope>NUCLEOTIDE SEQUENCE [LARGE SCALE GENOMIC DNA]</scope>
    <source>
        <strain evidence="1 2">WC1T17</strain>
    </source>
</reference>
<evidence type="ECO:0008006" key="3">
    <source>
        <dbReference type="Google" id="ProtNLM"/>
    </source>
</evidence>
<name>A0ABY1A9E2_9LACO</name>